<proteinExistence type="inferred from homology"/>
<feature type="domain" description="Fibronectin type-II" evidence="7">
    <location>
        <begin position="131"/>
        <end position="179"/>
    </location>
</feature>
<feature type="domain" description="Fibronectin type-II" evidence="7">
    <location>
        <begin position="32"/>
        <end position="80"/>
    </location>
</feature>
<comment type="subcellular location">
    <subcellularLocation>
        <location evidence="1">Secreted</location>
    </subcellularLocation>
</comment>
<dbReference type="PRINTS" id="PR00013">
    <property type="entry name" value="FNTYPEII"/>
</dbReference>
<dbReference type="GO" id="GO:0009986">
    <property type="term" value="C:cell surface"/>
    <property type="evidence" value="ECO:0007669"/>
    <property type="project" value="TreeGrafter"/>
</dbReference>
<dbReference type="GO" id="GO:0048240">
    <property type="term" value="P:sperm capacitation"/>
    <property type="evidence" value="ECO:0007669"/>
    <property type="project" value="TreeGrafter"/>
</dbReference>
<accession>A0A8C3R5R8</accession>
<reference evidence="8" key="1">
    <citation type="submission" date="2025-08" db="UniProtKB">
        <authorList>
            <consortium name="Ensembl"/>
        </authorList>
    </citation>
    <scope>IDENTIFICATION</scope>
</reference>
<dbReference type="FunFam" id="2.10.10.10:FF:000001">
    <property type="entry name" value="Fibronectin 1a isoform 1"/>
    <property type="match status" value="2"/>
</dbReference>
<feature type="disulfide bond" evidence="6">
    <location>
        <begin position="150"/>
        <end position="177"/>
    </location>
</feature>
<dbReference type="Proteomes" id="UP000694396">
    <property type="component" value="Unplaced"/>
</dbReference>
<dbReference type="InterPro" id="IPR051666">
    <property type="entry name" value="SP_Capacitation_Regulator"/>
</dbReference>
<dbReference type="InterPro" id="IPR036943">
    <property type="entry name" value="FN_type2_sf"/>
</dbReference>
<keyword evidence="3" id="KW-0964">Secreted</keyword>
<evidence type="ECO:0000256" key="5">
    <source>
        <dbReference type="ARBA" id="ARBA00023157"/>
    </source>
</evidence>
<name>A0A8C3R5R8_9PASS</name>
<dbReference type="PANTHER" id="PTHR22918">
    <property type="entry name" value="SEMINAL PLASMA PROTEIN"/>
    <property type="match status" value="1"/>
</dbReference>
<dbReference type="SMART" id="SM00059">
    <property type="entry name" value="FN2"/>
    <property type="match status" value="3"/>
</dbReference>
<evidence type="ECO:0000256" key="1">
    <source>
        <dbReference type="ARBA" id="ARBA00004613"/>
    </source>
</evidence>
<comment type="caution">
    <text evidence="6">Lacks conserved residue(s) required for the propagation of feature annotation.</text>
</comment>
<feature type="disulfide bond" evidence="6">
    <location>
        <begin position="84"/>
        <end position="110"/>
    </location>
</feature>
<keyword evidence="4" id="KW-0677">Repeat</keyword>
<comment type="similarity">
    <text evidence="2">Belongs to the seminal plasma protein family.</text>
</comment>
<evidence type="ECO:0000256" key="2">
    <source>
        <dbReference type="ARBA" id="ARBA00010011"/>
    </source>
</evidence>
<dbReference type="Ensembl" id="ENSCRFT00000017071.1">
    <property type="protein sequence ID" value="ENSCRFP00000016497.1"/>
    <property type="gene ID" value="ENSCRFG00000012643.1"/>
</dbReference>
<feature type="disulfide bond" evidence="6">
    <location>
        <begin position="136"/>
        <end position="162"/>
    </location>
</feature>
<dbReference type="AlphaFoldDB" id="A0A8C3R5R8"/>
<evidence type="ECO:0000313" key="8">
    <source>
        <dbReference type="Ensembl" id="ENSCRFP00000016497.1"/>
    </source>
</evidence>
<keyword evidence="9" id="KW-1185">Reference proteome</keyword>
<dbReference type="GO" id="GO:0005576">
    <property type="term" value="C:extracellular region"/>
    <property type="evidence" value="ECO:0007669"/>
    <property type="project" value="UniProtKB-SubCell"/>
</dbReference>
<dbReference type="PROSITE" id="PS51092">
    <property type="entry name" value="FN2_2"/>
    <property type="match status" value="3"/>
</dbReference>
<feature type="disulfide bond" evidence="6">
    <location>
        <begin position="51"/>
        <end position="78"/>
    </location>
</feature>
<dbReference type="CDD" id="cd00062">
    <property type="entry name" value="FN2"/>
    <property type="match status" value="3"/>
</dbReference>
<dbReference type="InterPro" id="IPR000562">
    <property type="entry name" value="FN_type2_dom"/>
</dbReference>
<dbReference type="InterPro" id="IPR013806">
    <property type="entry name" value="Kringle-like"/>
</dbReference>
<dbReference type="PANTHER" id="PTHR22918:SF1">
    <property type="entry name" value="FIBRONECTIN TYPE-II DOMAIN-CONTAINING PROTEIN"/>
    <property type="match status" value="1"/>
</dbReference>
<organism evidence="8 9">
    <name type="scientific">Cyanoderma ruficeps</name>
    <name type="common">rufous-capped babbler</name>
    <dbReference type="NCBI Taxonomy" id="181631"/>
    <lineage>
        <taxon>Eukaryota</taxon>
        <taxon>Metazoa</taxon>
        <taxon>Chordata</taxon>
        <taxon>Craniata</taxon>
        <taxon>Vertebrata</taxon>
        <taxon>Euteleostomi</taxon>
        <taxon>Archelosauria</taxon>
        <taxon>Archosauria</taxon>
        <taxon>Dinosauria</taxon>
        <taxon>Saurischia</taxon>
        <taxon>Theropoda</taxon>
        <taxon>Coelurosauria</taxon>
        <taxon>Aves</taxon>
        <taxon>Neognathae</taxon>
        <taxon>Neoaves</taxon>
        <taxon>Telluraves</taxon>
        <taxon>Australaves</taxon>
        <taxon>Passeriformes</taxon>
        <taxon>Sylvioidea</taxon>
        <taxon>Timaliidae</taxon>
        <taxon>Cyanoderma</taxon>
    </lineage>
</organism>
<reference evidence="8" key="2">
    <citation type="submission" date="2025-09" db="UniProtKB">
        <authorList>
            <consortium name="Ensembl"/>
        </authorList>
    </citation>
    <scope>IDENTIFICATION</scope>
</reference>
<dbReference type="PROSITE" id="PS00023">
    <property type="entry name" value="FN2_1"/>
    <property type="match status" value="2"/>
</dbReference>
<evidence type="ECO:0000313" key="9">
    <source>
        <dbReference type="Proteomes" id="UP000694396"/>
    </source>
</evidence>
<dbReference type="GO" id="GO:0031012">
    <property type="term" value="C:extracellular matrix"/>
    <property type="evidence" value="ECO:0007669"/>
    <property type="project" value="UniProtKB-ARBA"/>
</dbReference>
<sequence length="206" mass="22969">MESLRDQEAGSFCSAFVWAWCCLYSWTRHGNANGAECHFPFIFEGRSYSRCTTEGRKDGLPWCATTSNYDQDKKYGFCPSEPPCVFPFVFDGTSYDSCTTDGRSDGYRWCATTSSFDQDKKYDTAVIGGNSQGDPCVFPFTFLGQSYSACTSQGRQDGKLWCATTSNYDTDKKWGFCPDRGTGPSACALLCVSQTHAIFFLRDHSL</sequence>
<evidence type="ECO:0000256" key="6">
    <source>
        <dbReference type="PROSITE-ProRule" id="PRU00479"/>
    </source>
</evidence>
<dbReference type="GO" id="GO:0008201">
    <property type="term" value="F:heparin binding"/>
    <property type="evidence" value="ECO:0007669"/>
    <property type="project" value="TreeGrafter"/>
</dbReference>
<protein>
    <recommendedName>
        <fullName evidence="7">Fibronectin type-II domain-containing protein</fullName>
    </recommendedName>
</protein>
<dbReference type="SUPFAM" id="SSF57440">
    <property type="entry name" value="Kringle-like"/>
    <property type="match status" value="3"/>
</dbReference>
<evidence type="ECO:0000259" key="7">
    <source>
        <dbReference type="PROSITE" id="PS51092"/>
    </source>
</evidence>
<feature type="domain" description="Fibronectin type-II" evidence="7">
    <location>
        <begin position="79"/>
        <end position="127"/>
    </location>
</feature>
<evidence type="ECO:0000256" key="4">
    <source>
        <dbReference type="ARBA" id="ARBA00022737"/>
    </source>
</evidence>
<dbReference type="Gene3D" id="2.10.10.10">
    <property type="entry name" value="Fibronectin, type II, collagen-binding"/>
    <property type="match status" value="3"/>
</dbReference>
<keyword evidence="5 6" id="KW-1015">Disulfide bond</keyword>
<dbReference type="Pfam" id="PF00040">
    <property type="entry name" value="fn2"/>
    <property type="match status" value="3"/>
</dbReference>
<feature type="disulfide bond" evidence="6">
    <location>
        <begin position="37"/>
        <end position="63"/>
    </location>
</feature>
<evidence type="ECO:0000256" key="3">
    <source>
        <dbReference type="ARBA" id="ARBA00022525"/>
    </source>
</evidence>